<evidence type="ECO:0000256" key="1">
    <source>
        <dbReference type="SAM" id="MobiDB-lite"/>
    </source>
</evidence>
<dbReference type="InterPro" id="IPR051954">
    <property type="entry name" value="tRNA_methyltransferase_THADA"/>
</dbReference>
<feature type="compositionally biased region" description="Basic and acidic residues" evidence="1">
    <location>
        <begin position="184"/>
        <end position="193"/>
    </location>
</feature>
<feature type="compositionally biased region" description="Low complexity" evidence="1">
    <location>
        <begin position="651"/>
        <end position="660"/>
    </location>
</feature>
<dbReference type="GO" id="GO:0030488">
    <property type="term" value="P:tRNA methylation"/>
    <property type="evidence" value="ECO:0007669"/>
    <property type="project" value="TreeGrafter"/>
</dbReference>
<name>C1N2L7_MICPC</name>
<dbReference type="InterPro" id="IPR019442">
    <property type="entry name" value="THADA/TRM732_DUF2428"/>
</dbReference>
<dbReference type="GeneID" id="9687547"/>
<dbReference type="RefSeq" id="XP_003061897.1">
    <property type="nucleotide sequence ID" value="XM_003061851.1"/>
</dbReference>
<feature type="compositionally biased region" description="Gly residues" evidence="1">
    <location>
        <begin position="678"/>
        <end position="687"/>
    </location>
</feature>
<dbReference type="PANTHER" id="PTHR14387:SF0">
    <property type="entry name" value="DUF2428 DOMAIN-CONTAINING PROTEIN"/>
    <property type="match status" value="1"/>
</dbReference>
<feature type="region of interest" description="Disordered" evidence="1">
    <location>
        <begin position="1311"/>
        <end position="1336"/>
    </location>
</feature>
<feature type="compositionally biased region" description="Basic residues" evidence="1">
    <location>
        <begin position="664"/>
        <end position="675"/>
    </location>
</feature>
<gene>
    <name evidence="4" type="ORF">MICPUCDRAFT_41843</name>
</gene>
<organism evidence="5">
    <name type="scientific">Micromonas pusilla (strain CCMP1545)</name>
    <name type="common">Picoplanktonic green alga</name>
    <dbReference type="NCBI Taxonomy" id="564608"/>
    <lineage>
        <taxon>Eukaryota</taxon>
        <taxon>Viridiplantae</taxon>
        <taxon>Chlorophyta</taxon>
        <taxon>Mamiellophyceae</taxon>
        <taxon>Mamiellales</taxon>
        <taxon>Mamiellaceae</taxon>
        <taxon>Micromonas</taxon>
    </lineage>
</organism>
<proteinExistence type="predicted"/>
<evidence type="ECO:0000259" key="2">
    <source>
        <dbReference type="Pfam" id="PF10350"/>
    </source>
</evidence>
<feature type="region of interest" description="Disordered" evidence="1">
    <location>
        <begin position="184"/>
        <end position="204"/>
    </location>
</feature>
<evidence type="ECO:0000313" key="5">
    <source>
        <dbReference type="Proteomes" id="UP000001876"/>
    </source>
</evidence>
<protein>
    <submittedName>
        <fullName evidence="4">Predicted protein</fullName>
    </submittedName>
</protein>
<sequence length="1454" mass="152478">MASGIGAKQQRRKRYSEAGVVFTEAYVARVSSLPGDASDDDDDVDVGAAASASESARAFKRALRAFTRLGSTFAEVEALRALVDALVLLANGGRATKSARRDRRAGTSSSSSIAVDADDDDDAELEPDAAFAPGVATFLALIFLENSRPLHRYVITSLRRFPPRARAVAEEALGSEILAAVAEARERGSDPDNRNPGGGGGGGARMLRCATALASVNGRQPQTGMEQRVLRRGAVPIAALVAEGASSRRVDAMIDEALSGRHVPPAEMEVAHDAISIAYCLLHRHGDVFIGAGGGAEDSISNPKTTAPAASAAAAAFADLVLALTRSLRERALSREAAISAGVSIAAAAGVGATPAAHAAVLADAFFPRRDDEDGGGGGGGAAPSGTSLREQAATFTPFGRLAAVRGILTAASAAALVAPMPTRRRRTDAKIEDETHESWTLLYDGALPAVCDAMEKPRDSHYKFHASAALKASLQRASAIATAEVADATATASVVMSDKLSDRVLGILWANWEDPLSQTVKEVQAAFEHLLDVKSIFDRRRANANANANTKTPHDDAFLIAATRQLLNKGAHCKGRYVPLSVATRRLGARRLLAVAPELLAETLDAMRDDSVSCAAGTLVAALSAKLLEEMEEEEERAANGGGGDDDDASASASATAPEGDSKKRKNEKTKKKLGGTTRGPMGGGPDVVCFGRGGGKAVTAWRAWWVPPLLKTMLGEGRARVGAVTYALPPLLKRDGASIVPLLKHLVDEKPPRGLNESDDAAWSERRSGALVALLRAARARALLDPACVARVSPVVFAAGGYDGPSFEVPRELLERAVVCRDARTRCDALELVCLDGRTASLPGDLELDLLKSALPGCLRGDSAAFRNALGSMLRGLLARVKTGQLRAAVMIRQISRRRAVFGDEKPPDDVRYGGKGAAAFTPEEADAFILRAVACEKWTKWLVRALLASAYPGAPYERKFTALDLLNAVVETWGVAEGGEDRAQHERSESTKRAMEKAAAGDPAAELAARALEASPYLPCLREDCTTSLLGAAVDSWDKLRASAFSLLQRHPAPLAGAETPTALESRLRWALKLLRSPRARESDAAAQLTRLLFRKYALDLGWDVKLAPVPSATTPAEGATRASAGATATRVLDNMCDLIENECELAEKDMMTACRQSLAHGALLATRYVLAEIPFVAASVEESAEMKACLARLLSLLERVTGVALSSISTPSGALIAAESREINPDTLGGGSDQGAAAAAAAAAGGAYDDDDDDVSGDDDLDADVDQSEDGGVTLAPKAQTIVTACWLTMKEVSLLTGELARVVPLPGGANRHGDGGDGGGGGDGDAARDADAGLLDPSQLKAAGERLIRTILVMKHNGAIEKTRVGLACLGERLLRSSRRELSELPGAWLEALFERLRAPGQGVADLIRRSAGIPAGFMAVFSAEPPGVPRALLHDAMRRLLDIAVGVL</sequence>
<feature type="domain" description="DUF2428" evidence="2">
    <location>
        <begin position="1193"/>
        <end position="1450"/>
    </location>
</feature>
<reference evidence="4 5" key="1">
    <citation type="journal article" date="2009" name="Science">
        <title>Green evolution and dynamic adaptations revealed by genomes of the marine picoeukaryotes Micromonas.</title>
        <authorList>
            <person name="Worden A.Z."/>
            <person name="Lee J.H."/>
            <person name="Mock T."/>
            <person name="Rouze P."/>
            <person name="Simmons M.P."/>
            <person name="Aerts A.L."/>
            <person name="Allen A.E."/>
            <person name="Cuvelier M.L."/>
            <person name="Derelle E."/>
            <person name="Everett M.V."/>
            <person name="Foulon E."/>
            <person name="Grimwood J."/>
            <person name="Gundlach H."/>
            <person name="Henrissat B."/>
            <person name="Napoli C."/>
            <person name="McDonald S.M."/>
            <person name="Parker M.S."/>
            <person name="Rombauts S."/>
            <person name="Salamov A."/>
            <person name="Von Dassow P."/>
            <person name="Badger J.H."/>
            <person name="Coutinho P.M."/>
            <person name="Demir E."/>
            <person name="Dubchak I."/>
            <person name="Gentemann C."/>
            <person name="Eikrem W."/>
            <person name="Gready J.E."/>
            <person name="John U."/>
            <person name="Lanier W."/>
            <person name="Lindquist E.A."/>
            <person name="Lucas S."/>
            <person name="Mayer K.F."/>
            <person name="Moreau H."/>
            <person name="Not F."/>
            <person name="Otillar R."/>
            <person name="Panaud O."/>
            <person name="Pangilinan J."/>
            <person name="Paulsen I."/>
            <person name="Piegu B."/>
            <person name="Poliakov A."/>
            <person name="Robbens S."/>
            <person name="Schmutz J."/>
            <person name="Toulza E."/>
            <person name="Wyss T."/>
            <person name="Zelensky A."/>
            <person name="Zhou K."/>
            <person name="Armbrust E.V."/>
            <person name="Bhattacharya D."/>
            <person name="Goodenough U.W."/>
            <person name="Van de Peer Y."/>
            <person name="Grigoriev I.V."/>
        </authorList>
    </citation>
    <scope>NUCLEOTIDE SEQUENCE [LARGE SCALE GENOMIC DNA]</scope>
    <source>
        <strain evidence="4 5">CCMP1545</strain>
    </source>
</reference>
<dbReference type="EMBL" id="GG663745">
    <property type="protein sequence ID" value="EEH53609.1"/>
    <property type="molecule type" value="Genomic_DNA"/>
</dbReference>
<feature type="region of interest" description="Disordered" evidence="1">
    <location>
        <begin position="98"/>
        <end position="119"/>
    </location>
</feature>
<dbReference type="eggNOG" id="KOG1810">
    <property type="taxonomic scope" value="Eukaryota"/>
</dbReference>
<dbReference type="GO" id="GO:0005829">
    <property type="term" value="C:cytosol"/>
    <property type="evidence" value="ECO:0007669"/>
    <property type="project" value="TreeGrafter"/>
</dbReference>
<dbReference type="PANTHER" id="PTHR14387">
    <property type="entry name" value="THADA/DEATH RECEPTOR INTERACTING PROTEIN"/>
    <property type="match status" value="1"/>
</dbReference>
<feature type="region of interest" description="Disordered" evidence="1">
    <location>
        <begin position="1245"/>
        <end position="1276"/>
    </location>
</feature>
<dbReference type="OrthoDB" id="566306at2759"/>
<dbReference type="KEGG" id="mpp:MICPUCDRAFT_41843"/>
<keyword evidence="5" id="KW-1185">Reference proteome</keyword>
<dbReference type="STRING" id="564608.C1N2L7"/>
<evidence type="ECO:0000259" key="3">
    <source>
        <dbReference type="Pfam" id="PF25150"/>
    </source>
</evidence>
<feature type="compositionally biased region" description="Low complexity" evidence="1">
    <location>
        <begin position="106"/>
        <end position="115"/>
    </location>
</feature>
<dbReference type="InterPro" id="IPR056843">
    <property type="entry name" value="THADA-like_TPR"/>
</dbReference>
<evidence type="ECO:0000313" key="4">
    <source>
        <dbReference type="EMBL" id="EEH53609.1"/>
    </source>
</evidence>
<feature type="region of interest" description="Disordered" evidence="1">
    <location>
        <begin position="631"/>
        <end position="687"/>
    </location>
</feature>
<feature type="domain" description="tRNA (32-2'-O)-methyltransferase regulator THADA-like TPR repeats region" evidence="3">
    <location>
        <begin position="703"/>
        <end position="975"/>
    </location>
</feature>
<feature type="compositionally biased region" description="Acidic residues" evidence="1">
    <location>
        <begin position="1252"/>
        <end position="1273"/>
    </location>
</feature>
<dbReference type="Pfam" id="PF25150">
    <property type="entry name" value="TPR_Trm732"/>
    <property type="match status" value="1"/>
</dbReference>
<dbReference type="Pfam" id="PF10350">
    <property type="entry name" value="DUF2428"/>
    <property type="match status" value="1"/>
</dbReference>
<accession>C1N2L7</accession>
<dbReference type="Proteomes" id="UP000001876">
    <property type="component" value="Unassembled WGS sequence"/>
</dbReference>